<evidence type="ECO:0000256" key="5">
    <source>
        <dbReference type="SAM" id="MobiDB-lite"/>
    </source>
</evidence>
<dbReference type="InterPro" id="IPR017907">
    <property type="entry name" value="Znf_RING_CS"/>
</dbReference>
<keyword evidence="2 4" id="KW-0863">Zinc-finger</keyword>
<reference evidence="8 9" key="1">
    <citation type="submission" date="2021-07" db="EMBL/GenBank/DDBJ databases">
        <title>The Aristolochia fimbriata genome: insights into angiosperm evolution, floral development and chemical biosynthesis.</title>
        <authorList>
            <person name="Jiao Y."/>
        </authorList>
    </citation>
    <scope>NUCLEOTIDE SEQUENCE [LARGE SCALE GENOMIC DNA]</scope>
    <source>
        <strain evidence="8">IBCAS-2021</strain>
        <tissue evidence="8">Leaf</tissue>
    </source>
</reference>
<evidence type="ECO:0008006" key="10">
    <source>
        <dbReference type="Google" id="ProtNLM"/>
    </source>
</evidence>
<dbReference type="InterPro" id="IPR001841">
    <property type="entry name" value="Znf_RING"/>
</dbReference>
<comment type="caution">
    <text evidence="8">The sequence shown here is derived from an EMBL/GenBank/DDBJ whole genome shotgun (WGS) entry which is preliminary data.</text>
</comment>
<dbReference type="InterPro" id="IPR001357">
    <property type="entry name" value="BRCT_dom"/>
</dbReference>
<dbReference type="Pfam" id="PF12738">
    <property type="entry name" value="PTCB-BRCT"/>
    <property type="match status" value="1"/>
</dbReference>
<dbReference type="Pfam" id="PF13639">
    <property type="entry name" value="zf-RING_2"/>
    <property type="match status" value="1"/>
</dbReference>
<name>A0AAV7ELX3_ARIFI</name>
<accession>A0AAV7ELX3</accession>
<dbReference type="InterPro" id="IPR011011">
    <property type="entry name" value="Znf_FYVE_PHD"/>
</dbReference>
<dbReference type="InterPro" id="IPR013083">
    <property type="entry name" value="Znf_RING/FYVE/PHD"/>
</dbReference>
<proteinExistence type="predicted"/>
<evidence type="ECO:0000256" key="4">
    <source>
        <dbReference type="PROSITE-ProRule" id="PRU00175"/>
    </source>
</evidence>
<keyword evidence="9" id="KW-1185">Reference proteome</keyword>
<keyword evidence="3" id="KW-0862">Zinc</keyword>
<dbReference type="Gene3D" id="3.40.50.10190">
    <property type="entry name" value="BRCT domain"/>
    <property type="match status" value="1"/>
</dbReference>
<feature type="domain" description="BRCT" evidence="7">
    <location>
        <begin position="1"/>
        <end position="84"/>
    </location>
</feature>
<protein>
    <recommendedName>
        <fullName evidence="10">RING-type E3 ubiquitin transferase BRCA1</fullName>
    </recommendedName>
</protein>
<evidence type="ECO:0000259" key="6">
    <source>
        <dbReference type="PROSITE" id="PS50089"/>
    </source>
</evidence>
<dbReference type="InterPro" id="IPR019786">
    <property type="entry name" value="Zinc_finger_PHD-type_CS"/>
</dbReference>
<evidence type="ECO:0000256" key="1">
    <source>
        <dbReference type="ARBA" id="ARBA00022723"/>
    </source>
</evidence>
<dbReference type="PANTHER" id="PTHR47776">
    <property type="entry name" value="F5A8.9 PROTEIN"/>
    <property type="match status" value="1"/>
</dbReference>
<dbReference type="InterPro" id="IPR036420">
    <property type="entry name" value="BRCT_dom_sf"/>
</dbReference>
<feature type="domain" description="RING-type" evidence="6">
    <location>
        <begin position="300"/>
        <end position="345"/>
    </location>
</feature>
<dbReference type="GO" id="GO:0008270">
    <property type="term" value="F:zinc ion binding"/>
    <property type="evidence" value="ECO:0007669"/>
    <property type="project" value="UniProtKB-KW"/>
</dbReference>
<gene>
    <name evidence="8" type="ORF">H6P81_008662</name>
</gene>
<sequence>MESVVASVTGYSGVERFNLIKLITQTGAYYVGAMNKSTTHLVCWQFEGRKYDTAKKLGIKIINHRWFEDCLKEGKCLPEDMYTLQSGQQVGPLLWEPSFNAVTSTVADNHSRNMKRKVLIEISNTLREVEVLDDDTGGMSAGCSDWAVSKLPREAKELVVATRNRKKAAVGSSVRKGRRLVKGSASDNHLEHLPAMSRDSIDLKTRNTSDGERAKVDNRLSCFGENRNATPEEVKSSNETDSSHLSNYTSSQSSEIGSSTKMAARHSDICDLEGSNNIATKPAEKYDQMILRPNSTELSCVICWTDFSSTRGVLPCGHRFCYSCIQSWADHMASMRKVCVCPLCKASFRSIRKVEDAEFYDQKIYSQTVPSMDSGDDIYMVPERELKFLEAEHSLSSVCCQCQNRQPEDLLVSCHLCRNRWVHSFCLDPPSLPWTCIHCKDLRRLYQWYR</sequence>
<dbReference type="PROSITE" id="PS50172">
    <property type="entry name" value="BRCT"/>
    <property type="match status" value="1"/>
</dbReference>
<feature type="region of interest" description="Disordered" evidence="5">
    <location>
        <begin position="191"/>
        <end position="258"/>
    </location>
</feature>
<evidence type="ECO:0000313" key="9">
    <source>
        <dbReference type="Proteomes" id="UP000825729"/>
    </source>
</evidence>
<dbReference type="PROSITE" id="PS00518">
    <property type="entry name" value="ZF_RING_1"/>
    <property type="match status" value="1"/>
</dbReference>
<dbReference type="PANTHER" id="PTHR47776:SF2">
    <property type="entry name" value="RING-TYPE E3 UBIQUITIN TRANSFERASE BRCA1"/>
    <property type="match status" value="1"/>
</dbReference>
<dbReference type="EMBL" id="JAINDJ010000004">
    <property type="protein sequence ID" value="KAG9448697.1"/>
    <property type="molecule type" value="Genomic_DNA"/>
</dbReference>
<evidence type="ECO:0000313" key="8">
    <source>
        <dbReference type="EMBL" id="KAG9448697.1"/>
    </source>
</evidence>
<dbReference type="PROSITE" id="PS01359">
    <property type="entry name" value="ZF_PHD_1"/>
    <property type="match status" value="1"/>
</dbReference>
<dbReference type="Proteomes" id="UP000825729">
    <property type="component" value="Unassembled WGS sequence"/>
</dbReference>
<evidence type="ECO:0000256" key="2">
    <source>
        <dbReference type="ARBA" id="ARBA00022771"/>
    </source>
</evidence>
<feature type="compositionally biased region" description="Basic and acidic residues" evidence="5">
    <location>
        <begin position="230"/>
        <end position="242"/>
    </location>
</feature>
<dbReference type="AlphaFoldDB" id="A0AAV7ELX3"/>
<dbReference type="PROSITE" id="PS50089">
    <property type="entry name" value="ZF_RING_2"/>
    <property type="match status" value="1"/>
</dbReference>
<dbReference type="SMART" id="SM00292">
    <property type="entry name" value="BRCT"/>
    <property type="match status" value="1"/>
</dbReference>
<dbReference type="Gene3D" id="3.30.40.10">
    <property type="entry name" value="Zinc/RING finger domain, C3HC4 (zinc finger)"/>
    <property type="match status" value="2"/>
</dbReference>
<dbReference type="SUPFAM" id="SSF57903">
    <property type="entry name" value="FYVE/PHD zinc finger"/>
    <property type="match status" value="1"/>
</dbReference>
<evidence type="ECO:0000259" key="7">
    <source>
        <dbReference type="PROSITE" id="PS50172"/>
    </source>
</evidence>
<keyword evidence="1" id="KW-0479">Metal-binding</keyword>
<dbReference type="SMART" id="SM00184">
    <property type="entry name" value="RING"/>
    <property type="match status" value="1"/>
</dbReference>
<dbReference type="SUPFAM" id="SSF52113">
    <property type="entry name" value="BRCT domain"/>
    <property type="match status" value="1"/>
</dbReference>
<organism evidence="8 9">
    <name type="scientific">Aristolochia fimbriata</name>
    <name type="common">White veined hardy Dutchman's pipe vine</name>
    <dbReference type="NCBI Taxonomy" id="158543"/>
    <lineage>
        <taxon>Eukaryota</taxon>
        <taxon>Viridiplantae</taxon>
        <taxon>Streptophyta</taxon>
        <taxon>Embryophyta</taxon>
        <taxon>Tracheophyta</taxon>
        <taxon>Spermatophyta</taxon>
        <taxon>Magnoliopsida</taxon>
        <taxon>Magnoliidae</taxon>
        <taxon>Piperales</taxon>
        <taxon>Aristolochiaceae</taxon>
        <taxon>Aristolochia</taxon>
    </lineage>
</organism>
<feature type="compositionally biased region" description="Basic and acidic residues" evidence="5">
    <location>
        <begin position="199"/>
        <end position="218"/>
    </location>
</feature>
<evidence type="ECO:0000256" key="3">
    <source>
        <dbReference type="ARBA" id="ARBA00022833"/>
    </source>
</evidence>
<dbReference type="SUPFAM" id="SSF57850">
    <property type="entry name" value="RING/U-box"/>
    <property type="match status" value="1"/>
</dbReference>